<evidence type="ECO:0000313" key="9">
    <source>
        <dbReference type="Proteomes" id="UP000452321"/>
    </source>
</evidence>
<accession>A0A6B1IRP8</accession>
<evidence type="ECO:0000313" key="8">
    <source>
        <dbReference type="EMBL" id="MYL69134.1"/>
    </source>
</evidence>
<evidence type="ECO:0000256" key="4">
    <source>
        <dbReference type="ARBA" id="ARBA00022747"/>
    </source>
</evidence>
<evidence type="ECO:0000256" key="1">
    <source>
        <dbReference type="ARBA" id="ARBA00022603"/>
    </source>
</evidence>
<dbReference type="GO" id="GO:0032259">
    <property type="term" value="P:methylation"/>
    <property type="evidence" value="ECO:0007669"/>
    <property type="project" value="UniProtKB-KW"/>
</dbReference>
<evidence type="ECO:0000259" key="6">
    <source>
        <dbReference type="Pfam" id="PF02384"/>
    </source>
</evidence>
<keyword evidence="1 8" id="KW-0489">Methyltransferase</keyword>
<evidence type="ECO:0000256" key="3">
    <source>
        <dbReference type="ARBA" id="ARBA00022691"/>
    </source>
</evidence>
<dbReference type="GO" id="GO:0003677">
    <property type="term" value="F:DNA binding"/>
    <property type="evidence" value="ECO:0007669"/>
    <property type="project" value="InterPro"/>
</dbReference>
<dbReference type="EMBL" id="WMFC01000034">
    <property type="protein sequence ID" value="MYL69134.1"/>
    <property type="molecule type" value="Genomic_DNA"/>
</dbReference>
<feature type="region of interest" description="Disordered" evidence="5">
    <location>
        <begin position="950"/>
        <end position="989"/>
    </location>
</feature>
<dbReference type="InterPro" id="IPR002052">
    <property type="entry name" value="DNA_methylase_N6_adenine_CS"/>
</dbReference>
<name>A0A6B1IRP8_9EURY</name>
<feature type="domain" description="DNA methylase adenine-specific" evidence="6">
    <location>
        <begin position="306"/>
        <end position="573"/>
    </location>
</feature>
<feature type="domain" description="Type II methyltransferase M.Eco57I C-terminal" evidence="7">
    <location>
        <begin position="621"/>
        <end position="743"/>
    </location>
</feature>
<dbReference type="InterPro" id="IPR029063">
    <property type="entry name" value="SAM-dependent_MTases_sf"/>
</dbReference>
<dbReference type="Gene3D" id="3.40.50.150">
    <property type="entry name" value="Vaccinia Virus protein VP39"/>
    <property type="match status" value="1"/>
</dbReference>
<keyword evidence="4" id="KW-0680">Restriction system</keyword>
<dbReference type="PRINTS" id="PR00507">
    <property type="entry name" value="N12N6MTFRASE"/>
</dbReference>
<proteinExistence type="predicted"/>
<dbReference type="Pfam" id="PF02384">
    <property type="entry name" value="N6_Mtase"/>
    <property type="match status" value="1"/>
</dbReference>
<evidence type="ECO:0000256" key="5">
    <source>
        <dbReference type="SAM" id="MobiDB-lite"/>
    </source>
</evidence>
<evidence type="ECO:0000256" key="2">
    <source>
        <dbReference type="ARBA" id="ARBA00022679"/>
    </source>
</evidence>
<reference evidence="8 9" key="1">
    <citation type="submission" date="2019-11" db="EMBL/GenBank/DDBJ databases">
        <title>Genome sequences of 17 halophilic strains isolated from different environments.</title>
        <authorList>
            <person name="Furrow R.E."/>
        </authorList>
    </citation>
    <scope>NUCLEOTIDE SEQUENCE [LARGE SCALE GENOMIC DNA]</scope>
    <source>
        <strain evidence="8 9">22502_06_Cabo</strain>
    </source>
</reference>
<feature type="domain" description="Type II methyltransferase M.Eco57I C-terminal" evidence="7">
    <location>
        <begin position="772"/>
        <end position="906"/>
    </location>
</feature>
<comment type="caution">
    <text evidence="8">The sequence shown here is derived from an EMBL/GenBank/DDBJ whole genome shotgun (WGS) entry which is preliminary data.</text>
</comment>
<evidence type="ECO:0000259" key="7">
    <source>
        <dbReference type="Pfam" id="PF22837"/>
    </source>
</evidence>
<keyword evidence="2" id="KW-0808">Transferase</keyword>
<dbReference type="AlphaFoldDB" id="A0A6B1IRP8"/>
<dbReference type="SUPFAM" id="SSF53335">
    <property type="entry name" value="S-adenosyl-L-methionine-dependent methyltransferases"/>
    <property type="match status" value="1"/>
</dbReference>
<dbReference type="Pfam" id="PF22837">
    <property type="entry name" value="M_Eco57I_C"/>
    <property type="match status" value="2"/>
</dbReference>
<dbReference type="PANTHER" id="PTHR33841">
    <property type="entry name" value="DNA METHYLTRANSFERASE YEEA-RELATED"/>
    <property type="match status" value="1"/>
</dbReference>
<keyword evidence="3" id="KW-0949">S-adenosyl-L-methionine</keyword>
<gene>
    <name evidence="8" type="ORF">GLW30_15540</name>
</gene>
<dbReference type="PROSITE" id="PS00092">
    <property type="entry name" value="N6_MTASE"/>
    <property type="match status" value="1"/>
</dbReference>
<organism evidence="8 9">
    <name type="scientific">Halorubrum distributum</name>
    <dbReference type="NCBI Taxonomy" id="29283"/>
    <lineage>
        <taxon>Archaea</taxon>
        <taxon>Methanobacteriati</taxon>
        <taxon>Methanobacteriota</taxon>
        <taxon>Stenosarchaea group</taxon>
        <taxon>Halobacteria</taxon>
        <taxon>Halobacteriales</taxon>
        <taxon>Haloferacaceae</taxon>
        <taxon>Halorubrum</taxon>
        <taxon>Halorubrum distributum group</taxon>
    </lineage>
</organism>
<dbReference type="Proteomes" id="UP000452321">
    <property type="component" value="Unassembled WGS sequence"/>
</dbReference>
<protein>
    <submittedName>
        <fullName evidence="8">N-6 DNA methylase</fullName>
    </submittedName>
</protein>
<dbReference type="InterPro" id="IPR054520">
    <property type="entry name" value="M_Eco57I_C"/>
</dbReference>
<dbReference type="InterPro" id="IPR050953">
    <property type="entry name" value="N4_N6_ade-DNA_methylase"/>
</dbReference>
<dbReference type="GO" id="GO:0009007">
    <property type="term" value="F:site-specific DNA-methyltransferase (adenine-specific) activity"/>
    <property type="evidence" value="ECO:0007669"/>
    <property type="project" value="UniProtKB-EC"/>
</dbReference>
<dbReference type="PANTHER" id="PTHR33841:SF5">
    <property type="entry name" value="DNA METHYLASE (MODIFICATION METHYLASE) (METHYLTRANSFERASE)-RELATED"/>
    <property type="match status" value="1"/>
</dbReference>
<dbReference type="GO" id="GO:0009307">
    <property type="term" value="P:DNA restriction-modification system"/>
    <property type="evidence" value="ECO:0007669"/>
    <property type="project" value="UniProtKB-KW"/>
</dbReference>
<sequence>MSHEADIHAELYRHVQNAIDDGFRPHGVNYTNATNEVNVSNGYADLVVEVDNEPFLVVEAKRDPVSNPSRDINPYSPEVVEQASSYAFKLGAPYFATYNGKRCVVYNTWERKRLMERKSRAYKVDSVPEFAQDLLSEVAGLESNNVDWDPSDEAFITRLDTFHTRLQSEFLDSLHQRLTNDEDFEKKYLRWVADQGWSERFDESEARVHNDFTAQSAYLLMNKLVFYKTLENADAYEPPEIELESLVDPGTRRAVFDELMDKIDFEAIYEQDEIFDSLPLTNTAQLEVQELLTELDDYDLDQLGGGDVIGDIYEGIIPEEERHELGQYYTPEPVTELITNLVVRSPDDTVLDPSVGSGGFLLAAYDQLKRLKEAMSLPATHQGLLNQMYGVDINRFPAHLSALNLALKDLSSETTDTGVIVEDFFNIRPGDERLAEAESAGTEGSGETFDIPRKVNAIIGNPPYIENDEIAEDVNCRGHMDRVGADLNRDSDIYSYFFTHSTEFLEEGGRLGFITSNKWLAIRYGVGLKQFLRENYRIKAVVKPQKRVFKGQLVPTCITILEKDKNPTRRDETVTKFMLVRERLNPEKIINILETDHDADILYEEDGFRLATKKQRDLDPEQKWTRYLFAPSEFWTLYNHSKMAKLKTISEDIGRGIGDTTGADHYFYLDEEEMEEWNIEDRFSPKAAKSITQFDGLEFNSQDSEIHYLDLYNFAEDYLHSDKSPPSEYREEVQRAEQEYINTLDDDEETPPHLSETEITVMAGLKDEGYPRTYEYLIWGVKEGVHTGKQCARRKYWFAVDDIPTTQLVAPKNIRGRPFFPTLTEPMPLGNTLYRVNLKNDEYRPVIAGFLNSNVGKMFFELQGTSVRGGLVELRSYELKDFSVIDPDELTNDEQQRIEEAFEEVKNVDVHEDEAPEKMLELDRAVLAPFGLEEKAEKIMEIATSLSQSRQLEQEFEVPVASDGEGGQGQIQDLSGSERIDGQVGLDQY</sequence>
<dbReference type="GO" id="GO:0008170">
    <property type="term" value="F:N-methyltransferase activity"/>
    <property type="evidence" value="ECO:0007669"/>
    <property type="project" value="InterPro"/>
</dbReference>
<dbReference type="InterPro" id="IPR003356">
    <property type="entry name" value="DNA_methylase_A-5"/>
</dbReference>
<dbReference type="RefSeq" id="WP_159359206.1">
    <property type="nucleotide sequence ID" value="NZ_WMFC01000034.1"/>
</dbReference>